<reference evidence="2 3" key="1">
    <citation type="submission" date="2017-02" db="EMBL/GenBank/DDBJ databases">
        <authorList>
            <person name="Peterson S.W."/>
        </authorList>
    </citation>
    <scope>NUCLEOTIDE SEQUENCE [LARGE SCALE GENOMIC DNA]</scope>
    <source>
        <strain evidence="2 3">2B3F</strain>
    </source>
</reference>
<proteinExistence type="predicted"/>
<accession>A0A1R4I766</accession>
<dbReference type="EMBL" id="FUKP01000003">
    <property type="protein sequence ID" value="SJN15526.1"/>
    <property type="molecule type" value="Genomic_DNA"/>
</dbReference>
<dbReference type="RefSeq" id="WP_087133271.1">
    <property type="nucleotide sequence ID" value="NZ_FUKP01000003.1"/>
</dbReference>
<dbReference type="Proteomes" id="UP000196230">
    <property type="component" value="Unassembled WGS sequence"/>
</dbReference>
<feature type="region of interest" description="Disordered" evidence="1">
    <location>
        <begin position="44"/>
        <end position="95"/>
    </location>
</feature>
<evidence type="ECO:0000313" key="3">
    <source>
        <dbReference type="Proteomes" id="UP000196230"/>
    </source>
</evidence>
<evidence type="ECO:0000256" key="1">
    <source>
        <dbReference type="SAM" id="MobiDB-lite"/>
    </source>
</evidence>
<dbReference type="AlphaFoldDB" id="A0A1R4I766"/>
<evidence type="ECO:0000313" key="2">
    <source>
        <dbReference type="EMBL" id="SJN15526.1"/>
    </source>
</evidence>
<name>A0A1R4I766_9MICC</name>
<protein>
    <submittedName>
        <fullName evidence="2">Uncharacterized protein</fullName>
    </submittedName>
</protein>
<feature type="compositionally biased region" description="Polar residues" evidence="1">
    <location>
        <begin position="62"/>
        <end position="73"/>
    </location>
</feature>
<organism evidence="2 3">
    <name type="scientific">Micrococcus lylae</name>
    <dbReference type="NCBI Taxonomy" id="1273"/>
    <lineage>
        <taxon>Bacteria</taxon>
        <taxon>Bacillati</taxon>
        <taxon>Actinomycetota</taxon>
        <taxon>Actinomycetes</taxon>
        <taxon>Micrococcales</taxon>
        <taxon>Micrococcaceae</taxon>
        <taxon>Micrococcus</taxon>
    </lineage>
</organism>
<feature type="region of interest" description="Disordered" evidence="1">
    <location>
        <begin position="1"/>
        <end position="22"/>
    </location>
</feature>
<sequence length="286" mass="28816">MITAGPRTAAGRSAGPATAGRRARTSLTALAVAALLAVTACGAEDATEGAAPSPVRKEASADASTAEEQQTPQAPDDIVATVPGNYRGTDSTTLAPGEAERVLPGMRAAVVPAADLPGGLVTAERIQEMPDVPFSQPLPLEGVEPTGECGDLVRRIDEATVPHTVLLHTGYEVDPGAAGELGPEASVASFLVYTPSTTDLVGAYGALPQTCGTLTGSDGTEVEFSAVDGVPGAVLVRSSGPRGESVVTLGGASAGHRHLSATFVQVEPEAAAQMLRAQVEAFRAAE</sequence>
<gene>
    <name evidence="2" type="ORF">FM125_00260</name>
</gene>